<protein>
    <submittedName>
        <fullName evidence="1">DUF1311 domain-containing protein</fullName>
    </submittedName>
</protein>
<evidence type="ECO:0000313" key="1">
    <source>
        <dbReference type="EMBL" id="MGD30527.1"/>
    </source>
</evidence>
<name>A0A3J8SM06_SALER</name>
<accession>A0A3J8SM06</accession>
<organism evidence="1">
    <name type="scientific">Salmonella enterica</name>
    <name type="common">Salmonella choleraesuis</name>
    <dbReference type="NCBI Taxonomy" id="28901"/>
    <lineage>
        <taxon>Bacteria</taxon>
        <taxon>Pseudomonadati</taxon>
        <taxon>Pseudomonadota</taxon>
        <taxon>Gammaproteobacteria</taxon>
        <taxon>Enterobacterales</taxon>
        <taxon>Enterobacteriaceae</taxon>
        <taxon>Salmonella</taxon>
    </lineage>
</organism>
<sequence>MKSSQRDWIKFSDSNCKLYSFQIDNKSSAYQTIIQ</sequence>
<dbReference type="RefSeq" id="WP_108418454.1">
    <property type="nucleotide sequence ID" value="NZ_CP075140.1"/>
</dbReference>
<dbReference type="Gene3D" id="1.20.1270.180">
    <property type="match status" value="1"/>
</dbReference>
<gene>
    <name evidence="1" type="ORF">EE393_16400</name>
</gene>
<dbReference type="EMBL" id="RNKS01000038">
    <property type="protein sequence ID" value="MGD30527.1"/>
    <property type="molecule type" value="Genomic_DNA"/>
</dbReference>
<proteinExistence type="predicted"/>
<comment type="caution">
    <text evidence="1">The sequence shown here is derived from an EMBL/GenBank/DDBJ whole genome shotgun (WGS) entry which is preliminary data.</text>
</comment>
<dbReference type="Proteomes" id="UP000885336">
    <property type="component" value="Unassembled WGS sequence"/>
</dbReference>
<reference evidence="1" key="1">
    <citation type="submission" date="2018-11" db="EMBL/GenBank/DDBJ databases">
        <authorList>
            <consortium name="PulseNet: The National Subtyping Network for Foodborne Disease Surveillance"/>
            <person name="Tarr C.L."/>
            <person name="Trees E."/>
            <person name="Katz L.S."/>
            <person name="Carleton-Romer H.A."/>
            <person name="Stroika S."/>
            <person name="Kucerova Z."/>
            <person name="Roache K.F."/>
            <person name="Sabol A.L."/>
            <person name="Besser J."/>
            <person name="Gerner-Smidt P."/>
        </authorList>
    </citation>
    <scope>NUCLEOTIDE SEQUENCE [LARGE SCALE GENOMIC DNA]</scope>
    <source>
        <strain evidence="1">PNUSAS058450</strain>
    </source>
</reference>
<dbReference type="AlphaFoldDB" id="A0A3J8SM06"/>